<feature type="transmembrane region" description="Helical" evidence="2">
    <location>
        <begin position="483"/>
        <end position="501"/>
    </location>
</feature>
<feature type="region of interest" description="Disordered" evidence="1">
    <location>
        <begin position="1252"/>
        <end position="1321"/>
    </location>
</feature>
<evidence type="ECO:0000313" key="5">
    <source>
        <dbReference type="Proteomes" id="UP001218188"/>
    </source>
</evidence>
<protein>
    <recommendedName>
        <fullName evidence="3">CxC2-like cysteine cluster KDZ transposase-associated domain-containing protein</fullName>
    </recommendedName>
</protein>
<dbReference type="PANTHER" id="PTHR33096:SF1">
    <property type="entry name" value="CXC1-LIKE CYSTEINE CLUSTER ASSOCIATED WITH KDZ TRANSPOSASES DOMAIN-CONTAINING PROTEIN"/>
    <property type="match status" value="1"/>
</dbReference>
<dbReference type="InterPro" id="IPR041457">
    <property type="entry name" value="CxC2_KDZ-assoc"/>
</dbReference>
<sequence length="1321" mass="149477">MAARGWRNKRTAADAGMYVHQPNIATTYEQSADGRRVLARSSAVDMSVAAAPAYHPVDKAMGEAMERPDFSYLCGAEESWDDSGWEGDLPSEEGGGEADDGITLRMGAKGALDAVHFERWEAADTPMKVFMRYHRDETLDEMLRLEGRGSADIYRACAECKYVDRGIFVPLSLNDLGLDARIQLGHPPGVFCPRSRPAHKDFVIIDVLGIRVVQLSFCGCDSRVEHRQQLERACLWPATSVDPQTCATFNAIRLFEMQNCLGKISAYDFVRSLELLSNNDGMETVRKREVDENGREEKAPPDRRRAFRAIVRQYRMMELHKRAGRGHENSGVNGTRQGELAEPRCRMCPIPEVNIPEDYDKINWDKEPEDQRQVLNNVKLAQDANFKLINRNVSTEEKDPIIDDGTGFFCNRKEYSEHIRQHVDEEEISSCSGFQAMFLANAKRIKGLHVTGVGGVTCARHNMWRPNGIGDLQMGERYCNMDFLFFSALLGYMWMYIVLSYDIACQFSKNIWTRMGKLPEKYHLKINIKNVRWAVPNFHLPAHKKGCHSPFSFHWLWGAGRTHGETVEQNWEFLNGIASSTKMMGLGARHTALEGLFSFHNFRDRGEDADYCAGRLLLQRMAEGIKEGRAHKEAFEAFNDGLANMNELDVGGWKAWVDKWEREQHVEGAKDSPYEFEEDGMTLKEIRILLAAEEYAKTGDGTEVEREDTPSTFVTMGMEIEEAQRQLAVAIKAAGPNPTPTQELDFLKRRTSLRMRLQGFRKLQLTYMPKLRRYLSATQRAVYDADDQQPEATRLFMPSEIGTSVMRQKAAPETREAGDALSLLRQGLRARTMTNRFKIRNWSGQRALTRGQGILRQVNIKIHGCKLRYRYARQALLKLKGHGQWEDQFRVLEESDVRALNDREVREEEQAHNAHLGALGVADGLAATGGGSHGGDESHAVLDLVRGANKTDRGQKTARRWREDLVLVEEEMRRTLEFGRYAERQWTVRAEARTVMLGRGGVIEPEVREGMRAIRERLEREWGPMRAKAAAYLRGENMSGLPDVVVDVDEDQLRWAEARVYTEEEVENDIHHCPNMLVWWQGNWLKNTDWTDHLIEYLTDNSEFRRKLFSDLTAEAKKEGHTKSTTKDGKSAQLKKDYQKCVQCIGATGAGLDPTSVKEGTALASLIDEVRNGLPWWDELHGFWPELLNYNPVGVQSSEPGTDHASAAADLYEPEQQNSTHKDELPCVQTAMLPPPADEDNNQSLSLKAHMGTETHTTSDYEGSEGSNSSRRKEAITSWVKAKPAASGRDLGLAKANSSKSIAPAKRKPPTALEHLSDFWE</sequence>
<organism evidence="4 5">
    <name type="scientific">Mycena alexandri</name>
    <dbReference type="NCBI Taxonomy" id="1745969"/>
    <lineage>
        <taxon>Eukaryota</taxon>
        <taxon>Fungi</taxon>
        <taxon>Dikarya</taxon>
        <taxon>Basidiomycota</taxon>
        <taxon>Agaricomycotina</taxon>
        <taxon>Agaricomycetes</taxon>
        <taxon>Agaricomycetidae</taxon>
        <taxon>Agaricales</taxon>
        <taxon>Marasmiineae</taxon>
        <taxon>Mycenaceae</taxon>
        <taxon>Mycena</taxon>
    </lineage>
</organism>
<gene>
    <name evidence="4" type="ORF">C8F04DRAFT_1186407</name>
</gene>
<keyword evidence="2" id="KW-0472">Membrane</keyword>
<dbReference type="Pfam" id="PF18758">
    <property type="entry name" value="KDZ"/>
    <property type="match status" value="1"/>
</dbReference>
<evidence type="ECO:0000259" key="3">
    <source>
        <dbReference type="Pfam" id="PF18803"/>
    </source>
</evidence>
<keyword evidence="5" id="KW-1185">Reference proteome</keyword>
<evidence type="ECO:0000256" key="2">
    <source>
        <dbReference type="SAM" id="Phobius"/>
    </source>
</evidence>
<keyword evidence="2" id="KW-0812">Transmembrane</keyword>
<dbReference type="Proteomes" id="UP001218188">
    <property type="component" value="Unassembled WGS sequence"/>
</dbReference>
<dbReference type="EMBL" id="JARJCM010000086">
    <property type="protein sequence ID" value="KAJ7030946.1"/>
    <property type="molecule type" value="Genomic_DNA"/>
</dbReference>
<reference evidence="4" key="1">
    <citation type="submission" date="2023-03" db="EMBL/GenBank/DDBJ databases">
        <title>Massive genome expansion in bonnet fungi (Mycena s.s.) driven by repeated elements and novel gene families across ecological guilds.</title>
        <authorList>
            <consortium name="Lawrence Berkeley National Laboratory"/>
            <person name="Harder C.B."/>
            <person name="Miyauchi S."/>
            <person name="Viragh M."/>
            <person name="Kuo A."/>
            <person name="Thoen E."/>
            <person name="Andreopoulos B."/>
            <person name="Lu D."/>
            <person name="Skrede I."/>
            <person name="Drula E."/>
            <person name="Henrissat B."/>
            <person name="Morin E."/>
            <person name="Kohler A."/>
            <person name="Barry K."/>
            <person name="LaButti K."/>
            <person name="Morin E."/>
            <person name="Salamov A."/>
            <person name="Lipzen A."/>
            <person name="Mereny Z."/>
            <person name="Hegedus B."/>
            <person name="Baldrian P."/>
            <person name="Stursova M."/>
            <person name="Weitz H."/>
            <person name="Taylor A."/>
            <person name="Grigoriev I.V."/>
            <person name="Nagy L.G."/>
            <person name="Martin F."/>
            <person name="Kauserud H."/>
        </authorList>
    </citation>
    <scope>NUCLEOTIDE SEQUENCE</scope>
    <source>
        <strain evidence="4">CBHHK200</strain>
    </source>
</reference>
<evidence type="ECO:0000256" key="1">
    <source>
        <dbReference type="SAM" id="MobiDB-lite"/>
    </source>
</evidence>
<dbReference type="PANTHER" id="PTHR33096">
    <property type="entry name" value="CXC2 DOMAIN-CONTAINING PROTEIN"/>
    <property type="match status" value="1"/>
</dbReference>
<evidence type="ECO:0000313" key="4">
    <source>
        <dbReference type="EMBL" id="KAJ7030946.1"/>
    </source>
</evidence>
<dbReference type="InterPro" id="IPR040521">
    <property type="entry name" value="KDZ"/>
</dbReference>
<name>A0AAD6SN04_9AGAR</name>
<keyword evidence="2" id="KW-1133">Transmembrane helix</keyword>
<accession>A0AAD6SN04</accession>
<dbReference type="Pfam" id="PF18803">
    <property type="entry name" value="CxC2"/>
    <property type="match status" value="1"/>
</dbReference>
<feature type="compositionally biased region" description="Polar residues" evidence="1">
    <location>
        <begin position="1260"/>
        <end position="1269"/>
    </location>
</feature>
<feature type="domain" description="CxC2-like cysteine cluster KDZ transposase-associated" evidence="3">
    <location>
        <begin position="173"/>
        <end position="280"/>
    </location>
</feature>
<proteinExistence type="predicted"/>
<comment type="caution">
    <text evidence="4">The sequence shown here is derived from an EMBL/GenBank/DDBJ whole genome shotgun (WGS) entry which is preliminary data.</text>
</comment>